<feature type="transmembrane region" description="Helical" evidence="1">
    <location>
        <begin position="153"/>
        <end position="177"/>
    </location>
</feature>
<name>A0ABS7DMU4_9FIRM</name>
<keyword evidence="4" id="KW-1185">Reference proteome</keyword>
<dbReference type="EMBL" id="JAGFNZ010000002">
    <property type="protein sequence ID" value="MBW7572619.1"/>
    <property type="molecule type" value="Genomic_DNA"/>
</dbReference>
<evidence type="ECO:0000313" key="3">
    <source>
        <dbReference type="EMBL" id="MBW7572619.1"/>
    </source>
</evidence>
<protein>
    <submittedName>
        <fullName evidence="3">DUF5317 domain-containing protein</fullName>
    </submittedName>
</protein>
<reference evidence="3 4" key="1">
    <citation type="submission" date="2021-03" db="EMBL/GenBank/DDBJ databases">
        <title>Caproiciproducens sp. nov. isolated from feces of cow.</title>
        <authorList>
            <person name="Choi J.-Y."/>
        </authorList>
    </citation>
    <scope>NUCLEOTIDE SEQUENCE [LARGE SCALE GENOMIC DNA]</scope>
    <source>
        <strain evidence="3 4">AGMB10547</strain>
    </source>
</reference>
<dbReference type="RefSeq" id="WP_219965009.1">
    <property type="nucleotide sequence ID" value="NZ_JAGFNZ010000002.1"/>
</dbReference>
<feature type="transmembrane region" description="Helical" evidence="1">
    <location>
        <begin position="59"/>
        <end position="77"/>
    </location>
</feature>
<dbReference type="Pfam" id="PF17248">
    <property type="entry name" value="DUF5317"/>
    <property type="match status" value="1"/>
</dbReference>
<feature type="chain" id="PRO_5045914718" evidence="2">
    <location>
        <begin position="17"/>
        <end position="190"/>
    </location>
</feature>
<feature type="transmembrane region" description="Helical" evidence="1">
    <location>
        <begin position="84"/>
        <end position="105"/>
    </location>
</feature>
<comment type="caution">
    <text evidence="3">The sequence shown here is derived from an EMBL/GenBank/DDBJ whole genome shotgun (WGS) entry which is preliminary data.</text>
</comment>
<proteinExistence type="predicted"/>
<gene>
    <name evidence="3" type="ORF">J5W02_07310</name>
</gene>
<evidence type="ECO:0000256" key="2">
    <source>
        <dbReference type="SAM" id="SignalP"/>
    </source>
</evidence>
<keyword evidence="1" id="KW-0472">Membrane</keyword>
<evidence type="ECO:0000256" key="1">
    <source>
        <dbReference type="SAM" id="Phobius"/>
    </source>
</evidence>
<keyword evidence="1" id="KW-0812">Transmembrane</keyword>
<dbReference type="InterPro" id="IPR035168">
    <property type="entry name" value="DUF5317"/>
</dbReference>
<accession>A0ABS7DMU4</accession>
<sequence>MILFLFVLAGFLAACAANCRRGTANQYGNISSVRGLWLPVAGLLAELPFSYLPAFAGKVPWLFTGLSYLCIIMFLILNRRRAAGAILAGAGTLCNLLVILCNNFRMPVSPLALAMFPGMTPEAVYAKKANYFVATHGARFYFLGDIIPVRIPYVGSFISVGDILLGLGITAFIFSVLTETLSPSRSPSAE</sequence>
<feature type="signal peptide" evidence="2">
    <location>
        <begin position="1"/>
        <end position="16"/>
    </location>
</feature>
<keyword evidence="2" id="KW-0732">Signal</keyword>
<organism evidence="3 4">
    <name type="scientific">Caproiciproducens faecalis</name>
    <dbReference type="NCBI Taxonomy" id="2820301"/>
    <lineage>
        <taxon>Bacteria</taxon>
        <taxon>Bacillati</taxon>
        <taxon>Bacillota</taxon>
        <taxon>Clostridia</taxon>
        <taxon>Eubacteriales</taxon>
        <taxon>Acutalibacteraceae</taxon>
        <taxon>Caproiciproducens</taxon>
    </lineage>
</organism>
<dbReference type="Proteomes" id="UP000719942">
    <property type="component" value="Unassembled WGS sequence"/>
</dbReference>
<keyword evidence="1" id="KW-1133">Transmembrane helix</keyword>
<evidence type="ECO:0000313" key="4">
    <source>
        <dbReference type="Proteomes" id="UP000719942"/>
    </source>
</evidence>